<gene>
    <name evidence="2" type="ORF">MUU47_02680</name>
</gene>
<dbReference type="InterPro" id="IPR025489">
    <property type="entry name" value="DUF4381"/>
</dbReference>
<keyword evidence="1" id="KW-0812">Transmembrane</keyword>
<keyword evidence="1" id="KW-0472">Membrane</keyword>
<comment type="caution">
    <text evidence="2">The sequence shown here is derived from an EMBL/GenBank/DDBJ whole genome shotgun (WGS) entry which is preliminary data.</text>
</comment>
<evidence type="ECO:0000313" key="2">
    <source>
        <dbReference type="EMBL" id="MCS2160047.1"/>
    </source>
</evidence>
<protein>
    <submittedName>
        <fullName evidence="2">DUF4381 family protein</fullName>
    </submittedName>
</protein>
<accession>A0ABT2DZ59</accession>
<dbReference type="EMBL" id="JALIGE010000067">
    <property type="protein sequence ID" value="MCS2160047.1"/>
    <property type="molecule type" value="Genomic_DNA"/>
</dbReference>
<organism evidence="2 3">
    <name type="scientific">Scandinavium hiltneri</name>
    <dbReference type="NCBI Taxonomy" id="2926519"/>
    <lineage>
        <taxon>Bacteria</taxon>
        <taxon>Pseudomonadati</taxon>
        <taxon>Pseudomonadota</taxon>
        <taxon>Gammaproteobacteria</taxon>
        <taxon>Enterobacterales</taxon>
        <taxon>Enterobacteriaceae</taxon>
        <taxon>Scandinavium</taxon>
    </lineage>
</organism>
<name>A0ABT2DZ59_9ENTR</name>
<keyword evidence="3" id="KW-1185">Reference proteome</keyword>
<feature type="transmembrane region" description="Helical" evidence="1">
    <location>
        <begin position="33"/>
        <end position="54"/>
    </location>
</feature>
<keyword evidence="1" id="KW-1133">Transmembrane helix</keyword>
<dbReference type="Pfam" id="PF14316">
    <property type="entry name" value="DUF4381"/>
    <property type="match status" value="1"/>
</dbReference>
<sequence length="155" mass="17837">MSHPQMNTFSGVDLPDLVELKLPSAVSLFPDTLAWKLLLVVIVLTIVTVCMVRYRRYQRRLWRREAHALAIAAKQSARADDWFVLIKRVLRLYLPAEQLSAFNEQQLLAQLPELPDSVHRAMVKNHYRRGGMLPDAENVQLAGAIQRWLKELPDV</sequence>
<proteinExistence type="predicted"/>
<evidence type="ECO:0000313" key="3">
    <source>
        <dbReference type="Proteomes" id="UP001205357"/>
    </source>
</evidence>
<evidence type="ECO:0000256" key="1">
    <source>
        <dbReference type="SAM" id="Phobius"/>
    </source>
</evidence>
<reference evidence="2 3" key="1">
    <citation type="submission" date="2022-04" db="EMBL/GenBank/DDBJ databases">
        <title>Proposal of a three novel species of Scandinavium, Scandinavium hiltneri, Scandinavium manionii, Scandinavium tedordense.</title>
        <authorList>
            <person name="Maddock D.W."/>
            <person name="Brady C.L."/>
            <person name="Denman S."/>
            <person name="Arnold D."/>
        </authorList>
    </citation>
    <scope>NUCLEOTIDE SEQUENCE [LARGE SCALE GENOMIC DNA]</scope>
    <source>
        <strain evidence="2 3">H11S7</strain>
    </source>
</reference>
<dbReference type="Proteomes" id="UP001205357">
    <property type="component" value="Unassembled WGS sequence"/>
</dbReference>
<dbReference type="RefSeq" id="WP_258986571.1">
    <property type="nucleotide sequence ID" value="NZ_JALIGE010000067.1"/>
</dbReference>